<dbReference type="EMBL" id="CP021965">
    <property type="protein sequence ID" value="AWV35146.1"/>
    <property type="molecule type" value="Genomic_DNA"/>
</dbReference>
<proteinExistence type="predicted"/>
<evidence type="ECO:0008006" key="4">
    <source>
        <dbReference type="Google" id="ProtNLM"/>
    </source>
</evidence>
<dbReference type="Proteomes" id="UP000249163">
    <property type="component" value="Chromosome"/>
</dbReference>
<keyword evidence="1" id="KW-0732">Signal</keyword>
<reference evidence="2 3" key="1">
    <citation type="submission" date="2017-06" db="EMBL/GenBank/DDBJ databases">
        <title>Complete genome sequence of Paenibacillus odorifer CBA7130.</title>
        <authorList>
            <person name="Nam Y.-D."/>
            <person name="Kang J."/>
            <person name="Chung W.-H."/>
        </authorList>
    </citation>
    <scope>NUCLEOTIDE SEQUENCE [LARGE SCALE GENOMIC DNA]</scope>
    <source>
        <strain evidence="2 3">CBA7130</strain>
    </source>
</reference>
<sequence>MRKLLLLSLLVVFSLSACSSNITQNTPPAPTKSPEEVKKALFGLIEKKDEVKNISFYVSQTTNANEDKSDVYVYFSRNSEDIISNLRFVIHYVGQFQLNISRFTINADGEMFEIKNPSTEKITSFTISQEIYDTSIFLSDLRMIKAIANADKAIVRCGAGAASQDIVLSDKQKQAMLKVLKAYKNAGGENKFYGNEL</sequence>
<evidence type="ECO:0000256" key="1">
    <source>
        <dbReference type="SAM" id="SignalP"/>
    </source>
</evidence>
<accession>A0AAD0P4X6</accession>
<name>A0AAD0P4X6_9BACL</name>
<dbReference type="PROSITE" id="PS51257">
    <property type="entry name" value="PROKAR_LIPOPROTEIN"/>
    <property type="match status" value="1"/>
</dbReference>
<gene>
    <name evidence="2" type="ORF">CD191_22305</name>
</gene>
<feature type="chain" id="PRO_5041967950" description="Lipoprotein" evidence="1">
    <location>
        <begin position="20"/>
        <end position="197"/>
    </location>
</feature>
<evidence type="ECO:0000313" key="3">
    <source>
        <dbReference type="Proteomes" id="UP000249163"/>
    </source>
</evidence>
<organism evidence="2 3">
    <name type="scientific">Paenibacillus odorifer</name>
    <dbReference type="NCBI Taxonomy" id="189426"/>
    <lineage>
        <taxon>Bacteria</taxon>
        <taxon>Bacillati</taxon>
        <taxon>Bacillota</taxon>
        <taxon>Bacilli</taxon>
        <taxon>Bacillales</taxon>
        <taxon>Paenibacillaceae</taxon>
        <taxon>Paenibacillus</taxon>
    </lineage>
</organism>
<feature type="signal peptide" evidence="1">
    <location>
        <begin position="1"/>
        <end position="19"/>
    </location>
</feature>
<protein>
    <recommendedName>
        <fullName evidence="4">Lipoprotein</fullName>
    </recommendedName>
</protein>
<dbReference type="AlphaFoldDB" id="A0AAD0P4X6"/>
<dbReference type="RefSeq" id="WP_076281276.1">
    <property type="nucleotide sequence ID" value="NZ_CP021965.1"/>
</dbReference>
<evidence type="ECO:0000313" key="2">
    <source>
        <dbReference type="EMBL" id="AWV35146.1"/>
    </source>
</evidence>